<dbReference type="OrthoDB" id="823504at2759"/>
<dbReference type="AlphaFoldDB" id="A0A6A6S5K3"/>
<dbReference type="SUPFAM" id="SSF48113">
    <property type="entry name" value="Heme-dependent peroxidases"/>
    <property type="match status" value="1"/>
</dbReference>
<keyword evidence="2 7" id="KW-0349">Heme</keyword>
<dbReference type="PROSITE" id="PS50292">
    <property type="entry name" value="PEROXIDASE_3"/>
    <property type="match status" value="1"/>
</dbReference>
<keyword evidence="4" id="KW-0223">Dioxygenase</keyword>
<evidence type="ECO:0000256" key="4">
    <source>
        <dbReference type="ARBA" id="ARBA00022964"/>
    </source>
</evidence>
<dbReference type="GO" id="GO:0020037">
    <property type="term" value="F:heme binding"/>
    <property type="evidence" value="ECO:0007669"/>
    <property type="project" value="InterPro"/>
</dbReference>
<dbReference type="GO" id="GO:0051213">
    <property type="term" value="F:dioxygenase activity"/>
    <property type="evidence" value="ECO:0007669"/>
    <property type="project" value="UniProtKB-KW"/>
</dbReference>
<dbReference type="GO" id="GO:0004497">
    <property type="term" value="F:monooxygenase activity"/>
    <property type="evidence" value="ECO:0007669"/>
    <property type="project" value="InterPro"/>
</dbReference>
<dbReference type="CDD" id="cd09817">
    <property type="entry name" value="linoleate_diol_synthase_like"/>
    <property type="match status" value="1"/>
</dbReference>
<dbReference type="EMBL" id="MU006781">
    <property type="protein sequence ID" value="KAF2642870.1"/>
    <property type="molecule type" value="Genomic_DNA"/>
</dbReference>
<keyword evidence="3 7" id="KW-0479">Metal-binding</keyword>
<evidence type="ECO:0000256" key="6">
    <source>
        <dbReference type="ARBA" id="ARBA00023004"/>
    </source>
</evidence>
<dbReference type="Gene3D" id="1.10.630.10">
    <property type="entry name" value="Cytochrome P450"/>
    <property type="match status" value="1"/>
</dbReference>
<evidence type="ECO:0000256" key="5">
    <source>
        <dbReference type="ARBA" id="ARBA00023002"/>
    </source>
</evidence>
<comment type="subunit">
    <text evidence="1">Homotetramer.</text>
</comment>
<dbReference type="InterPro" id="IPR019791">
    <property type="entry name" value="Haem_peroxidase_animal"/>
</dbReference>
<dbReference type="GO" id="GO:0016705">
    <property type="term" value="F:oxidoreductase activity, acting on paired donors, with incorporation or reduction of molecular oxygen"/>
    <property type="evidence" value="ECO:0007669"/>
    <property type="project" value="InterPro"/>
</dbReference>
<dbReference type="GO" id="GO:0005506">
    <property type="term" value="F:iron ion binding"/>
    <property type="evidence" value="ECO:0007669"/>
    <property type="project" value="InterPro"/>
</dbReference>
<dbReference type="InterPro" id="IPR050783">
    <property type="entry name" value="Oxylipin_biosynth_metab"/>
</dbReference>
<dbReference type="InterPro" id="IPR010255">
    <property type="entry name" value="Haem_peroxidase_sf"/>
</dbReference>
<dbReference type="Proteomes" id="UP000799753">
    <property type="component" value="Unassembled WGS sequence"/>
</dbReference>
<dbReference type="Gene3D" id="1.10.640.10">
    <property type="entry name" value="Haem peroxidase domain superfamily, animal type"/>
    <property type="match status" value="1"/>
</dbReference>
<evidence type="ECO:0000256" key="2">
    <source>
        <dbReference type="ARBA" id="ARBA00022617"/>
    </source>
</evidence>
<dbReference type="Pfam" id="PF03098">
    <property type="entry name" value="An_peroxidase"/>
    <property type="match status" value="1"/>
</dbReference>
<gene>
    <name evidence="8" type="ORF">P280DRAFT_540834</name>
</gene>
<evidence type="ECO:0000256" key="1">
    <source>
        <dbReference type="ARBA" id="ARBA00011881"/>
    </source>
</evidence>
<dbReference type="InterPro" id="IPR034812">
    <property type="entry name" value="Ppo-like_N"/>
</dbReference>
<dbReference type="InterPro" id="IPR036396">
    <property type="entry name" value="Cyt_P450_sf"/>
</dbReference>
<dbReference type="PRINTS" id="PR00457">
    <property type="entry name" value="ANPEROXIDASE"/>
</dbReference>
<dbReference type="PANTHER" id="PTHR11903:SF37">
    <property type="entry name" value="PSI-PRODUCING OXYGENASE A"/>
    <property type="match status" value="1"/>
</dbReference>
<dbReference type="GO" id="GO:0006631">
    <property type="term" value="P:fatty acid metabolic process"/>
    <property type="evidence" value="ECO:0007669"/>
    <property type="project" value="UniProtKB-ARBA"/>
</dbReference>
<evidence type="ECO:0000256" key="3">
    <source>
        <dbReference type="ARBA" id="ARBA00022723"/>
    </source>
</evidence>
<accession>A0A6A6S5K3</accession>
<evidence type="ECO:0000313" key="8">
    <source>
        <dbReference type="EMBL" id="KAF2642870.1"/>
    </source>
</evidence>
<dbReference type="GO" id="GO:0006979">
    <property type="term" value="P:response to oxidative stress"/>
    <property type="evidence" value="ECO:0007669"/>
    <property type="project" value="InterPro"/>
</dbReference>
<dbReference type="InterPro" id="IPR001128">
    <property type="entry name" value="Cyt_P450"/>
</dbReference>
<dbReference type="GO" id="GO:0004601">
    <property type="term" value="F:peroxidase activity"/>
    <property type="evidence" value="ECO:0007669"/>
    <property type="project" value="InterPro"/>
</dbReference>
<keyword evidence="9" id="KW-1185">Reference proteome</keyword>
<name>A0A6A6S5K3_9PLEO</name>
<evidence type="ECO:0000313" key="9">
    <source>
        <dbReference type="Proteomes" id="UP000799753"/>
    </source>
</evidence>
<dbReference type="SUPFAM" id="SSF48264">
    <property type="entry name" value="Cytochrome P450"/>
    <property type="match status" value="1"/>
</dbReference>
<dbReference type="InterPro" id="IPR037120">
    <property type="entry name" value="Haem_peroxidase_sf_animal"/>
</dbReference>
<protein>
    <submittedName>
        <fullName evidence="8">Fatty acid oxygenase</fullName>
    </submittedName>
</protein>
<keyword evidence="5" id="KW-0560">Oxidoreductase</keyword>
<keyword evidence="6 7" id="KW-0408">Iron</keyword>
<sequence length="1022" mass="114056">MPNFSLFKDDSKPEDPKKLLVHSLIRDLASQLKPERIDANNQFLKGFLDAKATGGLVNDKSYVGERLIQTLASLPKDSKSADSNLQHPPLSCMGDSYKYRTADGSNNNVLFPHIGKAGSFYARTVTPKHVPTRLPDPSVVFDALLAREGPPTPHPNKISGILLATATIIIHDIFRTSDQDQNIVNVSSYLDLSPLYGADQETQNSVRTFKDGMLKPDTFAEVRLLGQPPECPALLICYCRFHNYIAEQLAIINENDRFSLPAGINEADTEAYIKCVEKRDNDLFQTARLITSGLYVQVLRNDYIRTILNLQRTDSAWNFDPSKDYPEIFGQDNIQKGIGNQVSVEFNLLYRWHSTVSSRNERFVNDFYDKLIPNTKPEDLTQNELRAGMRAWVTQLPADPAHRTFSGLQRNAEGYFNDADLVKLLTEATEDCAGSFGARHVPIALKAIEILGIQQARRWGVATLNEVRSHFGMLPHRTFTDINSDPDVAASLEALYEDVDNVEFYPGCVVEEAKQSMTPGSGLCAGFTITRAILSDAITLLRADRFFTLDYSPVLLTAFGFKEASTDDSPSGGGVMYKLLMRAFPDWYRGNSIYASYPFTVPSEMRRINKSLNQISDYSYESPRLTTKPIIVTTWRGVNNVMLYSRSYTVPYGKALGQLGDFEYMLNADTLAATEQRKVISRAVYSPVASIDDFSRCITTITHDLIVRYSNKLRNIYEFDATKNIAILSWTQFAARLFHIPLKDSKHPDANLTDRKLYELLSAIYIFIFVDTETTKSFAVRRNALKAYKQLVEAIKPVCEAVKLQSIGKVLANIGGVELEKDDMLPNHSIKVIQRLFEGGRSVDDVVGLVITLATSIVVLSAQAMTQMLDLFLQEPYFSKHWPEIQILSSNTSPTAPEQLRRYTLEALRLTSPVSGILRIASLNVTLNDGSNTYAIKKGDSVVLDIATASRDASVFPDPAEITLDRPDECYIQCGYGSHTCMGRSITTAGLSEQLKLFGKLKALKRAGMKVHYDIDGGSKLS</sequence>
<dbReference type="Pfam" id="PF00067">
    <property type="entry name" value="p450"/>
    <property type="match status" value="1"/>
</dbReference>
<evidence type="ECO:0000256" key="7">
    <source>
        <dbReference type="PIRSR" id="PIRSR619791-2"/>
    </source>
</evidence>
<reference evidence="8" key="1">
    <citation type="journal article" date="2020" name="Stud. Mycol.">
        <title>101 Dothideomycetes genomes: a test case for predicting lifestyles and emergence of pathogens.</title>
        <authorList>
            <person name="Haridas S."/>
            <person name="Albert R."/>
            <person name="Binder M."/>
            <person name="Bloem J."/>
            <person name="Labutti K."/>
            <person name="Salamov A."/>
            <person name="Andreopoulos B."/>
            <person name="Baker S."/>
            <person name="Barry K."/>
            <person name="Bills G."/>
            <person name="Bluhm B."/>
            <person name="Cannon C."/>
            <person name="Castanera R."/>
            <person name="Culley D."/>
            <person name="Daum C."/>
            <person name="Ezra D."/>
            <person name="Gonzalez J."/>
            <person name="Henrissat B."/>
            <person name="Kuo A."/>
            <person name="Liang C."/>
            <person name="Lipzen A."/>
            <person name="Lutzoni F."/>
            <person name="Magnuson J."/>
            <person name="Mondo S."/>
            <person name="Nolan M."/>
            <person name="Ohm R."/>
            <person name="Pangilinan J."/>
            <person name="Park H.-J."/>
            <person name="Ramirez L."/>
            <person name="Alfaro M."/>
            <person name="Sun H."/>
            <person name="Tritt A."/>
            <person name="Yoshinaga Y."/>
            <person name="Zwiers L.-H."/>
            <person name="Turgeon B."/>
            <person name="Goodwin S."/>
            <person name="Spatafora J."/>
            <person name="Crous P."/>
            <person name="Grigoriev I."/>
        </authorList>
    </citation>
    <scope>NUCLEOTIDE SEQUENCE</scope>
    <source>
        <strain evidence="8">CBS 473.64</strain>
    </source>
</reference>
<dbReference type="PANTHER" id="PTHR11903">
    <property type="entry name" value="PROSTAGLANDIN G/H SYNTHASE"/>
    <property type="match status" value="1"/>
</dbReference>
<proteinExistence type="predicted"/>
<organism evidence="8 9">
    <name type="scientific">Massarina eburnea CBS 473.64</name>
    <dbReference type="NCBI Taxonomy" id="1395130"/>
    <lineage>
        <taxon>Eukaryota</taxon>
        <taxon>Fungi</taxon>
        <taxon>Dikarya</taxon>
        <taxon>Ascomycota</taxon>
        <taxon>Pezizomycotina</taxon>
        <taxon>Dothideomycetes</taxon>
        <taxon>Pleosporomycetidae</taxon>
        <taxon>Pleosporales</taxon>
        <taxon>Massarineae</taxon>
        <taxon>Massarinaceae</taxon>
        <taxon>Massarina</taxon>
    </lineage>
</organism>
<feature type="binding site" description="axial binding residue" evidence="7">
    <location>
        <position position="353"/>
    </location>
    <ligand>
        <name>heme b</name>
        <dbReference type="ChEBI" id="CHEBI:60344"/>
    </ligand>
    <ligandPart>
        <name>Fe</name>
        <dbReference type="ChEBI" id="CHEBI:18248"/>
    </ligandPart>
</feature>